<feature type="domain" description="SsuA/THI5-like" evidence="1">
    <location>
        <begin position="48"/>
        <end position="261"/>
    </location>
</feature>
<dbReference type="AlphaFoldDB" id="A0A844S8B4"/>
<dbReference type="Gene3D" id="3.40.190.10">
    <property type="entry name" value="Periplasmic binding protein-like II"/>
    <property type="match status" value="2"/>
</dbReference>
<evidence type="ECO:0000313" key="3">
    <source>
        <dbReference type="Proteomes" id="UP000436468"/>
    </source>
</evidence>
<dbReference type="SUPFAM" id="SSF53850">
    <property type="entry name" value="Periplasmic binding protein-like II"/>
    <property type="match status" value="1"/>
</dbReference>
<dbReference type="PANTHER" id="PTHR31528">
    <property type="entry name" value="4-AMINO-5-HYDROXYMETHYL-2-METHYLPYRIMIDINE PHOSPHATE SYNTHASE THI11-RELATED"/>
    <property type="match status" value="1"/>
</dbReference>
<evidence type="ECO:0000259" key="1">
    <source>
        <dbReference type="Pfam" id="PF09084"/>
    </source>
</evidence>
<comment type="caution">
    <text evidence="2">The sequence shown here is derived from an EMBL/GenBank/DDBJ whole genome shotgun (WGS) entry which is preliminary data.</text>
</comment>
<evidence type="ECO:0000313" key="2">
    <source>
        <dbReference type="EMBL" id="MVT63563.1"/>
    </source>
</evidence>
<gene>
    <name evidence="2" type="ORF">GPL21_00345</name>
</gene>
<keyword evidence="3" id="KW-1185">Reference proteome</keyword>
<proteinExistence type="predicted"/>
<dbReference type="InterPro" id="IPR015168">
    <property type="entry name" value="SsuA/THI5"/>
</dbReference>
<organism evidence="2 3">
    <name type="scientific">Bradyrhizobium pachyrhizi</name>
    <dbReference type="NCBI Taxonomy" id="280333"/>
    <lineage>
        <taxon>Bacteria</taxon>
        <taxon>Pseudomonadati</taxon>
        <taxon>Pseudomonadota</taxon>
        <taxon>Alphaproteobacteria</taxon>
        <taxon>Hyphomicrobiales</taxon>
        <taxon>Nitrobacteraceae</taxon>
        <taxon>Bradyrhizobium</taxon>
    </lineage>
</organism>
<dbReference type="Pfam" id="PF09084">
    <property type="entry name" value="NMT1"/>
    <property type="match status" value="1"/>
</dbReference>
<name>A0A844S8B4_9BRAD</name>
<dbReference type="InterPro" id="IPR027939">
    <property type="entry name" value="NMT1/THI5"/>
</dbReference>
<protein>
    <submittedName>
        <fullName evidence="2">PhnD/SsuA/transferrin family substrate-binding protein</fullName>
    </submittedName>
</protein>
<dbReference type="EMBL" id="WQNF01000001">
    <property type="protein sequence ID" value="MVT63563.1"/>
    <property type="molecule type" value="Genomic_DNA"/>
</dbReference>
<dbReference type="GO" id="GO:0009228">
    <property type="term" value="P:thiamine biosynthetic process"/>
    <property type="evidence" value="ECO:0007669"/>
    <property type="project" value="InterPro"/>
</dbReference>
<accession>A0A844S8B4</accession>
<dbReference type="Proteomes" id="UP000436468">
    <property type="component" value="Unassembled WGS sequence"/>
</dbReference>
<dbReference type="PANTHER" id="PTHR31528:SF15">
    <property type="entry name" value="RIBOFLAVIN-BINDING PROTEIN RIBY"/>
    <property type="match status" value="1"/>
</dbReference>
<reference evidence="2 3" key="1">
    <citation type="submission" date="2019-12" db="EMBL/GenBank/DDBJ databases">
        <title>Draft genome sequences Bradyrhizobium cajani AMBPC1010, Bradyrhizobium pachyrhizi AMBPC1040 and Bradyrhizobium yuanmingense ALSPC3051, three plant growth promoting strains isolated from nodules of Cajanus cajan L. in Dominican Republic.</title>
        <authorList>
            <person name="Flores-Felix J.D."/>
            <person name="Araujo J."/>
            <person name="Diaz-Alcantara C."/>
            <person name="Gonzalez-Andres F."/>
            <person name="Velazquez E."/>
        </authorList>
    </citation>
    <scope>NUCLEOTIDE SEQUENCE [LARGE SCALE GENOMIC DNA]</scope>
    <source>
        <strain evidence="2 3">1040</strain>
    </source>
</reference>
<sequence length="368" mass="38858">MMSTTLCKRGLLGAAAAAIVVYLGGMESASALEKVRLLIPVRNIDEAFSPFVVAKEKGYFASEGYDVTLIAVGGSNEAAIQVSAGNAEVGAASPGEALVGVQSGKLDIRYFYGLYYSNIWSVAVLPDSPIKSLNDLKGKKLGVQSMGSAGTTFGRAFVQAAGLDPDMDISFLPIGVGAQAVTSIRQKFVDGAVYWDAALAKFKFSGLGLRELPVAENLRTLPDVGLLARTQTIKGNPKMLTAIGRAVAKGYDYSMANPKAAVLITWKAYPEAASKNPDAAAALVEGVTVNQARLGIWNTPKIGDKHGTLVPDDWNRLITFFVDQKVLPAPVSVDHVLTNQFIDSINNYDRAAIINEATKDGSVKLGGG</sequence>